<feature type="active site" description="Proton donor" evidence="5">
    <location>
        <position position="103"/>
    </location>
</feature>
<evidence type="ECO:0000256" key="4">
    <source>
        <dbReference type="ARBA" id="ARBA00023180"/>
    </source>
</evidence>
<evidence type="ECO:0000259" key="10">
    <source>
        <dbReference type="Pfam" id="PF02225"/>
    </source>
</evidence>
<keyword evidence="7" id="KW-0378">Hydrolase</keyword>
<keyword evidence="12" id="KW-1185">Reference proteome</keyword>
<feature type="domain" description="PA" evidence="10">
    <location>
        <begin position="624"/>
        <end position="708"/>
    </location>
</feature>
<dbReference type="SUPFAM" id="SSF48225">
    <property type="entry name" value="Seven-hairpin glycosidases"/>
    <property type="match status" value="1"/>
</dbReference>
<dbReference type="GO" id="GO:0005509">
    <property type="term" value="F:calcium ion binding"/>
    <property type="evidence" value="ECO:0007669"/>
    <property type="project" value="InterPro"/>
</dbReference>
<name>A0AAN9T9Q6_9HEMI</name>
<comment type="subcellular location">
    <subcellularLocation>
        <location evidence="1">Endoplasmic reticulum</location>
    </subcellularLocation>
</comment>
<feature type="active site" description="Proton donor" evidence="5">
    <location>
        <position position="342"/>
    </location>
</feature>
<dbReference type="InterPro" id="IPR003137">
    <property type="entry name" value="PA_domain"/>
</dbReference>
<keyword evidence="6" id="KW-0479">Metal-binding</keyword>
<feature type="region of interest" description="Disordered" evidence="9">
    <location>
        <begin position="932"/>
        <end position="979"/>
    </location>
</feature>
<dbReference type="PANTHER" id="PTHR45679">
    <property type="entry name" value="ER DEGRADATION-ENHANCING ALPHA-MANNOSIDASE-LIKE PROTEIN 2"/>
    <property type="match status" value="1"/>
</dbReference>
<sequence>MSKEEREMLKREAMDMFYHGYFAYMNNAYPADELMPLSCKGRYRNSEPSRGNVDEALGNFSLTLIDSMDTLVILGDFDEFEKAVKLVIRDVTFDTNVVVSVFETNIRILGGLLSGHVLSEVLKTKYQKMNWYNGELLDMAKDLGYRLLPAFNTTTGIPYGRVNLKNGIKPNFPELTRDTCTACAGTMILEMAALSRLTGEPIFEQKAHKTMDELWNLRHRTSNLMGTILNVHSGDWIRRDSGVGAGIDSYYEYCLKAYILLSDEKYLRRFNTHYSAVMTYISQGPMLLDVHMHKPNTNTKNFMDALLAFWPGLQVLKGDLKPAIETHEMLYQVMRRHKFIPEAFTTDFQIHWGQHPLRPEFLESTYFLYRATGDHYYLHVGRNVLRSLQTYARVACGYASVKDVRTGAHEDSMDSFVLAETFKYLYLLFADPADIPINLDDYLFTTEAHFLPLSISRYSPPKKDPTHDDLLDTTVGENDRARSCVLEKYVGHILRQNLRNLVEGICPERKFSRKLYASQFQSYNKEHVKLLNDMGITIAMLSDGRMQLVHNYVTAASKTDANEGVLFMQEMVELSKTHSPDNIPQSVSFSAGNKTVVLSAGPANFGKILRSNEKVSAVVSVATPLRACEPLRNPDELRGRIVIVERGECMFVEKARKLEKAGAVGGIIVDNIADSSSDTWPLFAMSGDGKDDVNIPVVFLFTQEAKTLINAVEKEPNLNVTLSQLETNETERNIKLDADNTLEKLKGSLEGIIYNPDKKQKKVSDEDSADYTVRSYRVTIPGGANSDAIIVKSKVPTAKKLGELKAAGALDGPITLNDFGANIDADQLHLRLGELIREAIATDLKINSNAKPQMEKKAAETAARRPADADVIVKARSFVASADDESADRTLVALERELAESKERLQKLISLLADSGQPANVDTTRMRLLHLSQPKAESQVRGPTVVREDTEEKNRSDQVEDESGAQTLAAGGDAFETGDQKYRDLIKQMQMVVEKADKPAEANERAIPSGGGKKDEL</sequence>
<evidence type="ECO:0000256" key="7">
    <source>
        <dbReference type="RuleBase" id="RU361193"/>
    </source>
</evidence>
<comment type="similarity">
    <text evidence="2 7">Belongs to the glycosyl hydrolase 47 family.</text>
</comment>
<proteinExistence type="inferred from homology"/>
<reference evidence="11 12" key="1">
    <citation type="submission" date="2024-03" db="EMBL/GenBank/DDBJ databases">
        <title>Adaptation during the transition from Ophiocordyceps entomopathogen to insect associate is accompanied by gene loss and intensified selection.</title>
        <authorList>
            <person name="Ward C.M."/>
            <person name="Onetto C.A."/>
            <person name="Borneman A.R."/>
        </authorList>
    </citation>
    <scope>NUCLEOTIDE SEQUENCE [LARGE SCALE GENOMIC DNA]</scope>
    <source>
        <strain evidence="11">AWRI1</strain>
        <tissue evidence="11">Single Adult Female</tissue>
    </source>
</reference>
<dbReference type="GO" id="GO:0004571">
    <property type="term" value="F:mannosyl-oligosaccharide 1,2-alpha-mannosidase activity"/>
    <property type="evidence" value="ECO:0007669"/>
    <property type="project" value="InterPro"/>
</dbReference>
<evidence type="ECO:0000256" key="2">
    <source>
        <dbReference type="ARBA" id="ARBA00007658"/>
    </source>
</evidence>
<feature type="active site" evidence="5">
    <location>
        <position position="248"/>
    </location>
</feature>
<gene>
    <name evidence="11" type="ORF">V9T40_012867</name>
</gene>
<comment type="cofactor">
    <cofactor evidence="6">
        <name>Ca(2+)</name>
        <dbReference type="ChEBI" id="CHEBI:29108"/>
    </cofactor>
</comment>
<feature type="binding site" evidence="6">
    <location>
        <position position="446"/>
    </location>
    <ligand>
        <name>Ca(2+)</name>
        <dbReference type="ChEBI" id="CHEBI:29108"/>
    </ligand>
</feature>
<evidence type="ECO:0000256" key="1">
    <source>
        <dbReference type="ARBA" id="ARBA00004240"/>
    </source>
</evidence>
<dbReference type="InterPro" id="IPR046450">
    <property type="entry name" value="PA_dom_sf"/>
</dbReference>
<dbReference type="Gene3D" id="1.50.10.10">
    <property type="match status" value="1"/>
</dbReference>
<feature type="coiled-coil region" evidence="8">
    <location>
        <begin position="884"/>
        <end position="911"/>
    </location>
</feature>
<dbReference type="InterPro" id="IPR001382">
    <property type="entry name" value="Glyco_hydro_47"/>
</dbReference>
<evidence type="ECO:0000313" key="12">
    <source>
        <dbReference type="Proteomes" id="UP001367676"/>
    </source>
</evidence>
<comment type="caution">
    <text evidence="11">The sequence shown here is derived from an EMBL/GenBank/DDBJ whole genome shotgun (WGS) entry which is preliminary data.</text>
</comment>
<keyword evidence="8" id="KW-0175">Coiled coil</keyword>
<dbReference type="EC" id="3.2.1.-" evidence="7"/>
<feature type="active site" evidence="5">
    <location>
        <position position="360"/>
    </location>
</feature>
<feature type="compositionally biased region" description="Basic and acidic residues" evidence="9">
    <location>
        <begin position="995"/>
        <end position="1004"/>
    </location>
</feature>
<dbReference type="InterPro" id="IPR012341">
    <property type="entry name" value="6hp_glycosidase-like_sf"/>
</dbReference>
<dbReference type="PANTHER" id="PTHR45679:SF2">
    <property type="entry name" value="ER DEGRADATION-ENHANCING ALPHA-MANNOSIDASE-LIKE PROTEIN 3"/>
    <property type="match status" value="1"/>
</dbReference>
<evidence type="ECO:0000256" key="8">
    <source>
        <dbReference type="SAM" id="Coils"/>
    </source>
</evidence>
<dbReference type="GO" id="GO:1904380">
    <property type="term" value="P:endoplasmic reticulum mannose trimming"/>
    <property type="evidence" value="ECO:0007669"/>
    <property type="project" value="InterPro"/>
</dbReference>
<evidence type="ECO:0000256" key="5">
    <source>
        <dbReference type="PIRSR" id="PIRSR601382-1"/>
    </source>
</evidence>
<feature type="region of interest" description="Disordered" evidence="9">
    <location>
        <begin position="995"/>
        <end position="1017"/>
    </location>
</feature>
<dbReference type="EMBL" id="JBBCAQ010000036">
    <property type="protein sequence ID" value="KAK7576581.1"/>
    <property type="molecule type" value="Genomic_DNA"/>
</dbReference>
<evidence type="ECO:0000256" key="9">
    <source>
        <dbReference type="SAM" id="MobiDB-lite"/>
    </source>
</evidence>
<dbReference type="InterPro" id="IPR044674">
    <property type="entry name" value="EDEM1/2/3"/>
</dbReference>
<keyword evidence="3" id="KW-0256">Endoplasmic reticulum</keyword>
<keyword evidence="4" id="KW-0325">Glycoprotein</keyword>
<evidence type="ECO:0000256" key="6">
    <source>
        <dbReference type="PIRSR" id="PIRSR601382-2"/>
    </source>
</evidence>
<accession>A0AAN9T9Q6</accession>
<dbReference type="SUPFAM" id="SSF52025">
    <property type="entry name" value="PA domain"/>
    <property type="match status" value="1"/>
</dbReference>
<dbReference type="InterPro" id="IPR036026">
    <property type="entry name" value="Seven-hairpin_glycosidases"/>
</dbReference>
<protein>
    <recommendedName>
        <fullName evidence="7">alpha-1,2-Mannosidase</fullName>
        <ecNumber evidence="7">3.2.1.-</ecNumber>
    </recommendedName>
</protein>
<dbReference type="Pfam" id="PF01532">
    <property type="entry name" value="Glyco_hydro_47"/>
    <property type="match status" value="1"/>
</dbReference>
<dbReference type="AlphaFoldDB" id="A0AAN9T9Q6"/>
<evidence type="ECO:0000313" key="11">
    <source>
        <dbReference type="EMBL" id="KAK7576581.1"/>
    </source>
</evidence>
<keyword evidence="6" id="KW-0106">Calcium</keyword>
<dbReference type="Gene3D" id="3.50.30.30">
    <property type="match status" value="1"/>
</dbReference>
<dbReference type="Proteomes" id="UP001367676">
    <property type="component" value="Unassembled WGS sequence"/>
</dbReference>
<dbReference type="GO" id="GO:0016020">
    <property type="term" value="C:membrane"/>
    <property type="evidence" value="ECO:0007669"/>
    <property type="project" value="InterPro"/>
</dbReference>
<feature type="compositionally biased region" description="Basic and acidic residues" evidence="9">
    <location>
        <begin position="946"/>
        <end position="958"/>
    </location>
</feature>
<dbReference type="PRINTS" id="PR00747">
    <property type="entry name" value="GLYHDRLASE47"/>
</dbReference>
<dbReference type="GO" id="GO:0005975">
    <property type="term" value="P:carbohydrate metabolic process"/>
    <property type="evidence" value="ECO:0007669"/>
    <property type="project" value="InterPro"/>
</dbReference>
<organism evidence="11 12">
    <name type="scientific">Parthenolecanium corni</name>
    <dbReference type="NCBI Taxonomy" id="536013"/>
    <lineage>
        <taxon>Eukaryota</taxon>
        <taxon>Metazoa</taxon>
        <taxon>Ecdysozoa</taxon>
        <taxon>Arthropoda</taxon>
        <taxon>Hexapoda</taxon>
        <taxon>Insecta</taxon>
        <taxon>Pterygota</taxon>
        <taxon>Neoptera</taxon>
        <taxon>Paraneoptera</taxon>
        <taxon>Hemiptera</taxon>
        <taxon>Sternorrhyncha</taxon>
        <taxon>Coccoidea</taxon>
        <taxon>Coccidae</taxon>
        <taxon>Parthenolecanium</taxon>
    </lineage>
</organism>
<dbReference type="Pfam" id="PF02225">
    <property type="entry name" value="PA"/>
    <property type="match status" value="1"/>
</dbReference>
<keyword evidence="7" id="KW-0326">Glycosidase</keyword>
<evidence type="ECO:0000256" key="3">
    <source>
        <dbReference type="ARBA" id="ARBA00022824"/>
    </source>
</evidence>
<dbReference type="GO" id="GO:0044322">
    <property type="term" value="C:endoplasmic reticulum quality control compartment"/>
    <property type="evidence" value="ECO:0007669"/>
    <property type="project" value="GOC"/>
</dbReference>